<evidence type="ECO:0000256" key="2">
    <source>
        <dbReference type="ARBA" id="ARBA00022723"/>
    </source>
</evidence>
<dbReference type="GO" id="GO:0043130">
    <property type="term" value="F:ubiquitin binding"/>
    <property type="evidence" value="ECO:0007669"/>
    <property type="project" value="InterPro"/>
</dbReference>
<evidence type="ECO:0000256" key="7">
    <source>
        <dbReference type="SAM" id="MobiDB-lite"/>
    </source>
</evidence>
<dbReference type="PANTHER" id="PTHR12322:SF53">
    <property type="entry name" value="DOUBLESEX-MAB RELATED 11E"/>
    <property type="match status" value="1"/>
</dbReference>
<keyword evidence="3 6" id="KW-0862">Zinc</keyword>
<feature type="region of interest" description="Disordered" evidence="7">
    <location>
        <begin position="116"/>
        <end position="165"/>
    </location>
</feature>
<evidence type="ECO:0000313" key="10">
    <source>
        <dbReference type="EMBL" id="KAJ7383345.1"/>
    </source>
</evidence>
<keyword evidence="4 6" id="KW-0238">DNA-binding</keyword>
<feature type="DNA-binding region" description="DM" evidence="6">
    <location>
        <begin position="28"/>
        <end position="75"/>
    </location>
</feature>
<feature type="compositionally biased region" description="Low complexity" evidence="7">
    <location>
        <begin position="152"/>
        <end position="164"/>
    </location>
</feature>
<feature type="domain" description="CUE" evidence="9">
    <location>
        <begin position="159"/>
        <end position="202"/>
    </location>
</feature>
<dbReference type="PROSITE" id="PS40000">
    <property type="entry name" value="DM_1"/>
    <property type="match status" value="1"/>
</dbReference>
<dbReference type="PROSITE" id="PS51140">
    <property type="entry name" value="CUE"/>
    <property type="match status" value="1"/>
</dbReference>
<dbReference type="InterPro" id="IPR001275">
    <property type="entry name" value="DM_DNA-bd"/>
</dbReference>
<dbReference type="GO" id="GO:0005634">
    <property type="term" value="C:nucleus"/>
    <property type="evidence" value="ECO:0007669"/>
    <property type="project" value="UniProtKB-SubCell"/>
</dbReference>
<dbReference type="GO" id="GO:0007548">
    <property type="term" value="P:sex differentiation"/>
    <property type="evidence" value="ECO:0007669"/>
    <property type="project" value="TreeGrafter"/>
</dbReference>
<comment type="subcellular location">
    <subcellularLocation>
        <location evidence="6">Nucleus</location>
    </subcellularLocation>
</comment>
<feature type="domain" description="DM" evidence="8">
    <location>
        <begin position="28"/>
        <end position="75"/>
    </location>
</feature>
<dbReference type="GO" id="GO:0000981">
    <property type="term" value="F:DNA-binding transcription factor activity, RNA polymerase II-specific"/>
    <property type="evidence" value="ECO:0007669"/>
    <property type="project" value="TreeGrafter"/>
</dbReference>
<dbReference type="Pfam" id="PF00751">
    <property type="entry name" value="DM"/>
    <property type="match status" value="1"/>
</dbReference>
<reference evidence="10" key="1">
    <citation type="submission" date="2023-01" db="EMBL/GenBank/DDBJ databases">
        <title>Genome assembly of the deep-sea coral Lophelia pertusa.</title>
        <authorList>
            <person name="Herrera S."/>
            <person name="Cordes E."/>
        </authorList>
    </citation>
    <scope>NUCLEOTIDE SEQUENCE</scope>
    <source>
        <strain evidence="10">USNM1676648</strain>
        <tissue evidence="10">Polyp</tissue>
    </source>
</reference>
<feature type="compositionally biased region" description="Pro residues" evidence="7">
    <location>
        <begin position="230"/>
        <end position="244"/>
    </location>
</feature>
<evidence type="ECO:0000256" key="1">
    <source>
        <dbReference type="ARBA" id="ARBA00006834"/>
    </source>
</evidence>
<dbReference type="InterPro" id="IPR036407">
    <property type="entry name" value="DM_DNA-bd_sf"/>
</dbReference>
<accession>A0A9W9ZKY5</accession>
<feature type="compositionally biased region" description="Low complexity" evidence="7">
    <location>
        <begin position="123"/>
        <end position="136"/>
    </location>
</feature>
<dbReference type="EMBL" id="MU825900">
    <property type="protein sequence ID" value="KAJ7383345.1"/>
    <property type="molecule type" value="Genomic_DNA"/>
</dbReference>
<comment type="similarity">
    <text evidence="1">Belongs to the DMRT family.</text>
</comment>
<dbReference type="FunFam" id="4.10.1040.10:FF:000001">
    <property type="entry name" value="doublesex- and mab-3-related transcription factor 1"/>
    <property type="match status" value="1"/>
</dbReference>
<feature type="region of interest" description="Disordered" evidence="7">
    <location>
        <begin position="212"/>
        <end position="247"/>
    </location>
</feature>
<keyword evidence="2 6" id="KW-0479">Metal-binding</keyword>
<dbReference type="Pfam" id="PF03474">
    <property type="entry name" value="DMA"/>
    <property type="match status" value="1"/>
</dbReference>
<dbReference type="SMART" id="SM00301">
    <property type="entry name" value="DM"/>
    <property type="match status" value="1"/>
</dbReference>
<evidence type="ECO:0000313" key="11">
    <source>
        <dbReference type="Proteomes" id="UP001163046"/>
    </source>
</evidence>
<dbReference type="InterPro" id="IPR005173">
    <property type="entry name" value="DMA"/>
</dbReference>
<comment type="caution">
    <text evidence="10">The sequence shown here is derived from an EMBL/GenBank/DDBJ whole genome shotgun (WGS) entry which is preliminary data.</text>
</comment>
<dbReference type="InterPro" id="IPR009060">
    <property type="entry name" value="UBA-like_sf"/>
</dbReference>
<evidence type="ECO:0000259" key="8">
    <source>
        <dbReference type="PROSITE" id="PS50809"/>
    </source>
</evidence>
<evidence type="ECO:0000256" key="4">
    <source>
        <dbReference type="ARBA" id="ARBA00023125"/>
    </source>
</evidence>
<dbReference type="SUPFAM" id="SSF82927">
    <property type="entry name" value="Cysteine-rich DNA binding domain, (DM domain)"/>
    <property type="match status" value="1"/>
</dbReference>
<feature type="compositionally biased region" description="Polar residues" evidence="7">
    <location>
        <begin position="212"/>
        <end position="226"/>
    </location>
</feature>
<keyword evidence="11" id="KW-1185">Reference proteome</keyword>
<gene>
    <name evidence="10" type="ORF">OS493_028423</name>
</gene>
<dbReference type="PANTHER" id="PTHR12322">
    <property type="entry name" value="DOUBLESEX AND MAB-3 RELATED TRANSCRIPTION FACTOR DMRT"/>
    <property type="match status" value="1"/>
</dbReference>
<keyword evidence="5 6" id="KW-0539">Nucleus</keyword>
<dbReference type="AlphaFoldDB" id="A0A9W9ZKY5"/>
<proteinExistence type="inferred from homology"/>
<dbReference type="OrthoDB" id="6162476at2759"/>
<evidence type="ECO:0000256" key="3">
    <source>
        <dbReference type="ARBA" id="ARBA00022833"/>
    </source>
</evidence>
<dbReference type="PROSITE" id="PS50809">
    <property type="entry name" value="DM_2"/>
    <property type="match status" value="1"/>
</dbReference>
<organism evidence="10 11">
    <name type="scientific">Desmophyllum pertusum</name>
    <dbReference type="NCBI Taxonomy" id="174260"/>
    <lineage>
        <taxon>Eukaryota</taxon>
        <taxon>Metazoa</taxon>
        <taxon>Cnidaria</taxon>
        <taxon>Anthozoa</taxon>
        <taxon>Hexacorallia</taxon>
        <taxon>Scleractinia</taxon>
        <taxon>Caryophylliina</taxon>
        <taxon>Caryophylliidae</taxon>
        <taxon>Desmophyllum</taxon>
    </lineage>
</organism>
<dbReference type="SUPFAM" id="SSF46934">
    <property type="entry name" value="UBA-like"/>
    <property type="match status" value="1"/>
</dbReference>
<dbReference type="Gene3D" id="4.10.1040.10">
    <property type="entry name" value="DM DNA-binding domain"/>
    <property type="match status" value="1"/>
</dbReference>
<evidence type="ECO:0000259" key="9">
    <source>
        <dbReference type="PROSITE" id="PS51140"/>
    </source>
</evidence>
<dbReference type="GO" id="GO:0046872">
    <property type="term" value="F:metal ion binding"/>
    <property type="evidence" value="ECO:0007669"/>
    <property type="project" value="UniProtKB-KW"/>
</dbReference>
<sequence>MHQHEIKDENKESPADLRLAASNRNPKCTRCRNHGILSELRGHKHQCRFKDCSCMDCRTVAERQRLTAARIALFRQQKGSEADMIVNSAELDQMEASLINGWMNGEDCQREELLKRKNSGGRDPSNSNSPESSDSDYNCGPSAVAKRPHVESPLTLPTATPSPTDILTRAFPGLSSTVLEYVLKGCNGNVLQAIEVIVQYNATRSPTNGMFGQPNIMQAHSSNDINGAQAPPPPPPPPPPPHVPVPSSGSMPPFFKFNYGNGQYRYLMPPSLMPLAPYMLPTPNGLGLPFPQFPVEMQNRQFKPVECGPETEVNKESANHHNEETKPVVNSYGVCKGCGHETNHDESLCANCTASFNRK</sequence>
<dbReference type="InterPro" id="IPR003892">
    <property type="entry name" value="CUE"/>
</dbReference>
<evidence type="ECO:0000256" key="5">
    <source>
        <dbReference type="ARBA" id="ARBA00023242"/>
    </source>
</evidence>
<evidence type="ECO:0000256" key="6">
    <source>
        <dbReference type="PROSITE-ProRule" id="PRU00070"/>
    </source>
</evidence>
<dbReference type="GO" id="GO:0000978">
    <property type="term" value="F:RNA polymerase II cis-regulatory region sequence-specific DNA binding"/>
    <property type="evidence" value="ECO:0007669"/>
    <property type="project" value="TreeGrafter"/>
</dbReference>
<name>A0A9W9ZKY5_9CNID</name>
<protein>
    <submittedName>
        <fullName evidence="10">Uncharacterized protein</fullName>
    </submittedName>
</protein>
<dbReference type="Proteomes" id="UP001163046">
    <property type="component" value="Unassembled WGS sequence"/>
</dbReference>
<dbReference type="InterPro" id="IPR026607">
    <property type="entry name" value="DMRT"/>
</dbReference>